<evidence type="ECO:0000256" key="14">
    <source>
        <dbReference type="ARBA" id="ARBA00022842"/>
    </source>
</evidence>
<dbReference type="InterPro" id="IPR003661">
    <property type="entry name" value="HisK_dim/P_dom"/>
</dbReference>
<dbReference type="PRINTS" id="PR00344">
    <property type="entry name" value="BCTRLSENSOR"/>
</dbReference>
<evidence type="ECO:0000256" key="5">
    <source>
        <dbReference type="ARBA" id="ARBA00012438"/>
    </source>
</evidence>
<comment type="cofactor">
    <cofactor evidence="2">
        <name>Mn(2+)</name>
        <dbReference type="ChEBI" id="CHEBI:29035"/>
    </cofactor>
</comment>
<dbReference type="PANTHER" id="PTHR44936">
    <property type="entry name" value="SENSOR PROTEIN CREC"/>
    <property type="match status" value="1"/>
</dbReference>
<evidence type="ECO:0000313" key="28">
    <source>
        <dbReference type="Proteomes" id="UP001499854"/>
    </source>
</evidence>
<evidence type="ECO:0000313" key="27">
    <source>
        <dbReference type="EMBL" id="GAA1960813.1"/>
    </source>
</evidence>
<evidence type="ECO:0000256" key="3">
    <source>
        <dbReference type="ARBA" id="ARBA00001946"/>
    </source>
</evidence>
<evidence type="ECO:0000256" key="7">
    <source>
        <dbReference type="ARBA" id="ARBA00022553"/>
    </source>
</evidence>
<evidence type="ECO:0000256" key="19">
    <source>
        <dbReference type="ARBA" id="ARBA00023026"/>
    </source>
</evidence>
<feature type="transmembrane region" description="Helical" evidence="24">
    <location>
        <begin position="158"/>
        <end position="175"/>
    </location>
</feature>
<dbReference type="Pfam" id="PF02518">
    <property type="entry name" value="HATPase_c"/>
    <property type="match status" value="1"/>
</dbReference>
<dbReference type="SMART" id="SM00387">
    <property type="entry name" value="HATPase_c"/>
    <property type="match status" value="1"/>
</dbReference>
<evidence type="ECO:0000259" key="25">
    <source>
        <dbReference type="PROSITE" id="PS50109"/>
    </source>
</evidence>
<dbReference type="InterPro" id="IPR003660">
    <property type="entry name" value="HAMP_dom"/>
</dbReference>
<comment type="catalytic activity">
    <reaction evidence="1">
        <text>ATP + protein L-histidine = ADP + protein N-phospho-L-histidine.</text>
        <dbReference type="EC" id="2.7.13.3"/>
    </reaction>
</comment>
<keyword evidence="9 24" id="KW-0812">Transmembrane</keyword>
<reference evidence="27 28" key="1">
    <citation type="journal article" date="2019" name="Int. J. Syst. Evol. Microbiol.">
        <title>The Global Catalogue of Microorganisms (GCM) 10K type strain sequencing project: providing services to taxonomists for standard genome sequencing and annotation.</title>
        <authorList>
            <consortium name="The Broad Institute Genomics Platform"/>
            <consortium name="The Broad Institute Genome Sequencing Center for Infectious Disease"/>
            <person name="Wu L."/>
            <person name="Ma J."/>
        </authorList>
    </citation>
    <scope>NUCLEOTIDE SEQUENCE [LARGE SCALE GENOMIC DNA]</scope>
    <source>
        <strain evidence="27 28">JCM 16013</strain>
    </source>
</reference>
<feature type="domain" description="Histidine kinase" evidence="25">
    <location>
        <begin position="237"/>
        <end position="482"/>
    </location>
</feature>
<evidence type="ECO:0000256" key="10">
    <source>
        <dbReference type="ARBA" id="ARBA00022741"/>
    </source>
</evidence>
<keyword evidence="15" id="KW-0904">Protein phosphatase</keyword>
<dbReference type="Gene3D" id="6.10.340.10">
    <property type="match status" value="1"/>
</dbReference>
<proteinExistence type="predicted"/>
<dbReference type="InterPro" id="IPR036890">
    <property type="entry name" value="HATPase_C_sf"/>
</dbReference>
<evidence type="ECO:0000256" key="15">
    <source>
        <dbReference type="ARBA" id="ARBA00022912"/>
    </source>
</evidence>
<keyword evidence="19" id="KW-0843">Virulence</keyword>
<dbReference type="InterPro" id="IPR003594">
    <property type="entry name" value="HATPase_dom"/>
</dbReference>
<evidence type="ECO:0000256" key="20">
    <source>
        <dbReference type="ARBA" id="ARBA00023211"/>
    </source>
</evidence>
<gene>
    <name evidence="27" type="ORF">GCM10009838_16670</name>
</gene>
<name>A0ABN2QZ73_9ACTN</name>
<dbReference type="CDD" id="cd00082">
    <property type="entry name" value="HisKA"/>
    <property type="match status" value="1"/>
</dbReference>
<keyword evidence="18" id="KW-0346">Stress response</keyword>
<evidence type="ECO:0000256" key="2">
    <source>
        <dbReference type="ARBA" id="ARBA00001936"/>
    </source>
</evidence>
<organism evidence="27 28">
    <name type="scientific">Catenulispora subtropica</name>
    <dbReference type="NCBI Taxonomy" id="450798"/>
    <lineage>
        <taxon>Bacteria</taxon>
        <taxon>Bacillati</taxon>
        <taxon>Actinomycetota</taxon>
        <taxon>Actinomycetes</taxon>
        <taxon>Catenulisporales</taxon>
        <taxon>Catenulisporaceae</taxon>
        <taxon>Catenulispora</taxon>
    </lineage>
</organism>
<dbReference type="InterPro" id="IPR050980">
    <property type="entry name" value="2C_sensor_his_kinase"/>
</dbReference>
<keyword evidence="7" id="KW-0597">Phosphoprotein</keyword>
<keyword evidence="16 24" id="KW-1133">Transmembrane helix</keyword>
<evidence type="ECO:0000256" key="21">
    <source>
        <dbReference type="ARBA" id="ARBA00040454"/>
    </source>
</evidence>
<evidence type="ECO:0000256" key="12">
    <source>
        <dbReference type="ARBA" id="ARBA00022801"/>
    </source>
</evidence>
<dbReference type="SMART" id="SM00304">
    <property type="entry name" value="HAMP"/>
    <property type="match status" value="1"/>
</dbReference>
<dbReference type="PROSITE" id="PS50885">
    <property type="entry name" value="HAMP"/>
    <property type="match status" value="1"/>
</dbReference>
<feature type="compositionally biased region" description="Basic and acidic residues" evidence="23">
    <location>
        <begin position="43"/>
        <end position="78"/>
    </location>
</feature>
<protein>
    <recommendedName>
        <fullName evidence="21">Signal transduction histidine-protein kinase/phosphatase MprB</fullName>
        <ecNumber evidence="5">2.7.13.3</ecNumber>
    </recommendedName>
    <alternativeName>
        <fullName evidence="22">Mycobacterial persistence regulator B</fullName>
    </alternativeName>
</protein>
<keyword evidence="13" id="KW-0067">ATP-binding</keyword>
<evidence type="ECO:0000256" key="16">
    <source>
        <dbReference type="ARBA" id="ARBA00022989"/>
    </source>
</evidence>
<dbReference type="EC" id="2.7.13.3" evidence="5"/>
<dbReference type="Proteomes" id="UP001499854">
    <property type="component" value="Unassembled WGS sequence"/>
</dbReference>
<dbReference type="SMART" id="SM00388">
    <property type="entry name" value="HisKA"/>
    <property type="match status" value="1"/>
</dbReference>
<comment type="cofactor">
    <cofactor evidence="3">
        <name>Mg(2+)</name>
        <dbReference type="ChEBI" id="CHEBI:18420"/>
    </cofactor>
</comment>
<evidence type="ECO:0000256" key="22">
    <source>
        <dbReference type="ARBA" id="ARBA00041776"/>
    </source>
</evidence>
<evidence type="ECO:0000256" key="18">
    <source>
        <dbReference type="ARBA" id="ARBA00023016"/>
    </source>
</evidence>
<evidence type="ECO:0000256" key="17">
    <source>
        <dbReference type="ARBA" id="ARBA00023012"/>
    </source>
</evidence>
<dbReference type="PROSITE" id="PS50109">
    <property type="entry name" value="HIS_KIN"/>
    <property type="match status" value="1"/>
</dbReference>
<evidence type="ECO:0000256" key="9">
    <source>
        <dbReference type="ARBA" id="ARBA00022692"/>
    </source>
</evidence>
<comment type="caution">
    <text evidence="27">The sequence shown here is derived from an EMBL/GenBank/DDBJ whole genome shotgun (WGS) entry which is preliminary data.</text>
</comment>
<evidence type="ECO:0000256" key="11">
    <source>
        <dbReference type="ARBA" id="ARBA00022777"/>
    </source>
</evidence>
<dbReference type="SUPFAM" id="SSF158472">
    <property type="entry name" value="HAMP domain-like"/>
    <property type="match status" value="1"/>
</dbReference>
<keyword evidence="17" id="KW-0902">Two-component regulatory system</keyword>
<dbReference type="InterPro" id="IPR005467">
    <property type="entry name" value="His_kinase_dom"/>
</dbReference>
<feature type="region of interest" description="Disordered" evidence="23">
    <location>
        <begin position="1"/>
        <end position="88"/>
    </location>
</feature>
<dbReference type="InterPro" id="IPR036097">
    <property type="entry name" value="HisK_dim/P_sf"/>
</dbReference>
<accession>A0ABN2QZ73</accession>
<dbReference type="SUPFAM" id="SSF47384">
    <property type="entry name" value="Homodimeric domain of signal transducing histidine kinase"/>
    <property type="match status" value="1"/>
</dbReference>
<evidence type="ECO:0000259" key="26">
    <source>
        <dbReference type="PROSITE" id="PS50885"/>
    </source>
</evidence>
<dbReference type="SUPFAM" id="SSF55874">
    <property type="entry name" value="ATPase domain of HSP90 chaperone/DNA topoisomerase II/histidine kinase"/>
    <property type="match status" value="1"/>
</dbReference>
<dbReference type="CDD" id="cd06225">
    <property type="entry name" value="HAMP"/>
    <property type="match status" value="1"/>
</dbReference>
<sequence length="482" mass="51224">MSTNTGHQHEQAAAARGGYQAVSPNQGERQDHQDYQGHQGHQGQDHPDHQNHPDHRDHTDHPDHQNQADRPGRQPPRDRPRRRWPLPSLVNRLHGRRAQMTVGARKVGGTVIDRAREVRPLDRFHSIKVKLGVLVVASVSVAGCFTAIGVSAGIQARYVVSVAVILSLIVTQILAHGMTSPLRSMADAVERIARGDYSRRVTTATSRDEVGQLAAAFNLMAADLEAVDRQRKELIANVSHELRTPISALRAVLENVVDGVTEPDPPTMRLALEQAERLGRLVTTLLDLSRIDAGAVALDREDVGLEEFLGTVAREATVKMLARGDGAGGSGAGGGARPKTVVDVVPASLTVRADRERLHQVAANLLDNAVRHSPPDGTVTLRARRLEAGGVRVEVCDQGPGIPPGERVRVFDRFDRGSRQAADGGTGLGLAIARWVVDLHGGRISVAEPAECGAGPAVPGGAPGAGAGASGSPGCVIRVDLP</sequence>
<keyword evidence="20" id="KW-0464">Manganese</keyword>
<dbReference type="Gene3D" id="1.10.287.130">
    <property type="match status" value="1"/>
</dbReference>
<keyword evidence="10" id="KW-0547">Nucleotide-binding</keyword>
<evidence type="ECO:0000256" key="8">
    <source>
        <dbReference type="ARBA" id="ARBA00022679"/>
    </source>
</evidence>
<keyword evidence="28" id="KW-1185">Reference proteome</keyword>
<dbReference type="InterPro" id="IPR004358">
    <property type="entry name" value="Sig_transdc_His_kin-like_C"/>
</dbReference>
<dbReference type="EMBL" id="BAAAQM010000006">
    <property type="protein sequence ID" value="GAA1960813.1"/>
    <property type="molecule type" value="Genomic_DNA"/>
</dbReference>
<keyword evidence="6" id="KW-1003">Cell membrane</keyword>
<dbReference type="Gene3D" id="3.30.565.10">
    <property type="entry name" value="Histidine kinase-like ATPase, C-terminal domain"/>
    <property type="match status" value="1"/>
</dbReference>
<evidence type="ECO:0000256" key="6">
    <source>
        <dbReference type="ARBA" id="ARBA00022475"/>
    </source>
</evidence>
<evidence type="ECO:0000256" key="1">
    <source>
        <dbReference type="ARBA" id="ARBA00000085"/>
    </source>
</evidence>
<dbReference type="Pfam" id="PF00672">
    <property type="entry name" value="HAMP"/>
    <property type="match status" value="1"/>
</dbReference>
<evidence type="ECO:0000256" key="13">
    <source>
        <dbReference type="ARBA" id="ARBA00022840"/>
    </source>
</evidence>
<comment type="subcellular location">
    <subcellularLocation>
        <location evidence="4">Cell membrane</location>
        <topology evidence="4">Multi-pass membrane protein</topology>
    </subcellularLocation>
</comment>
<dbReference type="Pfam" id="PF00512">
    <property type="entry name" value="HisKA"/>
    <property type="match status" value="1"/>
</dbReference>
<keyword evidence="14" id="KW-0460">Magnesium</keyword>
<keyword evidence="12" id="KW-0378">Hydrolase</keyword>
<evidence type="ECO:0000256" key="23">
    <source>
        <dbReference type="SAM" id="MobiDB-lite"/>
    </source>
</evidence>
<evidence type="ECO:0000256" key="4">
    <source>
        <dbReference type="ARBA" id="ARBA00004651"/>
    </source>
</evidence>
<keyword evidence="11" id="KW-0418">Kinase</keyword>
<dbReference type="CDD" id="cd00075">
    <property type="entry name" value="HATPase"/>
    <property type="match status" value="1"/>
</dbReference>
<evidence type="ECO:0000256" key="24">
    <source>
        <dbReference type="SAM" id="Phobius"/>
    </source>
</evidence>
<feature type="domain" description="HAMP" evidence="26">
    <location>
        <begin position="176"/>
        <end position="229"/>
    </location>
</feature>
<dbReference type="PANTHER" id="PTHR44936:SF9">
    <property type="entry name" value="SENSOR PROTEIN CREC"/>
    <property type="match status" value="1"/>
</dbReference>
<keyword evidence="8" id="KW-0808">Transferase</keyword>
<keyword evidence="24" id="KW-0472">Membrane</keyword>
<feature type="transmembrane region" description="Helical" evidence="24">
    <location>
        <begin position="131"/>
        <end position="152"/>
    </location>
</feature>